<gene>
    <name evidence="6" type="ORF">MANY_24610</name>
</gene>
<dbReference type="Gene3D" id="3.40.605.10">
    <property type="entry name" value="Aldehyde Dehydrogenase, Chain A, domain 1"/>
    <property type="match status" value="1"/>
</dbReference>
<evidence type="ECO:0000313" key="7">
    <source>
        <dbReference type="Proteomes" id="UP000467249"/>
    </source>
</evidence>
<sequence length="481" mass="50094">MRNYETFFIDGAQQQARGDRMIDVYSPATETVVGRVPDASAADVDAAVGAARAALDRGDWASTTPEQRGSIVKSLANSLASRAAELTAVVSEETGAPTTWAASAQIGSAIAVLKVNARLAATYPWTEVRPSVMGGSVQVRRMPVGVVAAIVPWNAPLFTAALKLAPALLAGCSVVLKSSLEAPLTLQLLGEAATEAGVPRGVLNVLPADSEASAHLVAHPLVDKVSFTGSTAVGRKIAEVCGRDLRRCTLELGGKSAAIVTGDVELDDKLVKNLVDGAIAGSGQVCMATSRILVPRRRLREFADRIGNAFSRLVVGDPRDPATEIGPVISAQSLSRIEGLIDETRGKAELVVGGHRPAGLSTGHYLAPTLFADVDPALLIARQEIFGPVALLIPYDTDTDAVRIANDTEYGLAGTVWSADQSRAEQLASQIIAGSVAVNSANPLDISAPFGGFRSSGYGREGGHEGITEFLSYQSIITPGV</sequence>
<reference evidence="6 7" key="1">
    <citation type="journal article" date="2019" name="Emerg. Microbes Infect.">
        <title>Comprehensive subspecies identification of 175 nontuberculous mycobacteria species based on 7547 genomic profiles.</title>
        <authorList>
            <person name="Matsumoto Y."/>
            <person name="Kinjo T."/>
            <person name="Motooka D."/>
            <person name="Nabeya D."/>
            <person name="Jung N."/>
            <person name="Uechi K."/>
            <person name="Horii T."/>
            <person name="Iida T."/>
            <person name="Fujita J."/>
            <person name="Nakamura S."/>
        </authorList>
    </citation>
    <scope>NUCLEOTIDE SEQUENCE [LARGE SCALE GENOMIC DNA]</scope>
    <source>
        <strain evidence="6 7">JCM 30275</strain>
    </source>
</reference>
<dbReference type="PANTHER" id="PTHR42804:SF1">
    <property type="entry name" value="ALDEHYDE DEHYDROGENASE-RELATED"/>
    <property type="match status" value="1"/>
</dbReference>
<dbReference type="GO" id="GO:0016620">
    <property type="term" value="F:oxidoreductase activity, acting on the aldehyde or oxo group of donors, NAD or NADP as acceptor"/>
    <property type="evidence" value="ECO:0007669"/>
    <property type="project" value="InterPro"/>
</dbReference>
<dbReference type="PROSITE" id="PS00687">
    <property type="entry name" value="ALDEHYDE_DEHYDR_GLU"/>
    <property type="match status" value="1"/>
</dbReference>
<feature type="active site" evidence="3">
    <location>
        <position position="251"/>
    </location>
</feature>
<evidence type="ECO:0000256" key="3">
    <source>
        <dbReference type="PROSITE-ProRule" id="PRU10007"/>
    </source>
</evidence>
<dbReference type="InterPro" id="IPR016161">
    <property type="entry name" value="Ald_DH/histidinol_DH"/>
</dbReference>
<dbReference type="InterPro" id="IPR029510">
    <property type="entry name" value="Ald_DH_CS_GLU"/>
</dbReference>
<dbReference type="FunFam" id="3.40.605.10:FF:000007">
    <property type="entry name" value="NAD/NADP-dependent betaine aldehyde dehydrogenase"/>
    <property type="match status" value="1"/>
</dbReference>
<evidence type="ECO:0000256" key="1">
    <source>
        <dbReference type="ARBA" id="ARBA00009986"/>
    </source>
</evidence>
<evidence type="ECO:0000313" key="6">
    <source>
        <dbReference type="EMBL" id="BBZ77124.1"/>
    </source>
</evidence>
<protein>
    <submittedName>
        <fullName evidence="6">Aldehyde dehydrogenase</fullName>
    </submittedName>
</protein>
<evidence type="ECO:0000256" key="2">
    <source>
        <dbReference type="ARBA" id="ARBA00023002"/>
    </source>
</evidence>
<dbReference type="Gene3D" id="3.40.309.10">
    <property type="entry name" value="Aldehyde Dehydrogenase, Chain A, domain 2"/>
    <property type="match status" value="1"/>
</dbReference>
<feature type="domain" description="Aldehyde dehydrogenase" evidence="5">
    <location>
        <begin position="20"/>
        <end position="475"/>
    </location>
</feature>
<evidence type="ECO:0000259" key="5">
    <source>
        <dbReference type="Pfam" id="PF00171"/>
    </source>
</evidence>
<dbReference type="AlphaFoldDB" id="A0A6N4WAQ1"/>
<dbReference type="Proteomes" id="UP000467249">
    <property type="component" value="Chromosome"/>
</dbReference>
<accession>A0A6N4WAQ1</accession>
<dbReference type="InterPro" id="IPR015590">
    <property type="entry name" value="Aldehyde_DH_dom"/>
</dbReference>
<dbReference type="EMBL" id="AP022620">
    <property type="protein sequence ID" value="BBZ77124.1"/>
    <property type="molecule type" value="Genomic_DNA"/>
</dbReference>
<organism evidence="6 7">
    <name type="scientific">Mycolicibacterium anyangense</name>
    <dbReference type="NCBI Taxonomy" id="1431246"/>
    <lineage>
        <taxon>Bacteria</taxon>
        <taxon>Bacillati</taxon>
        <taxon>Actinomycetota</taxon>
        <taxon>Actinomycetes</taxon>
        <taxon>Mycobacteriales</taxon>
        <taxon>Mycobacteriaceae</taxon>
        <taxon>Mycolicibacterium</taxon>
    </lineage>
</organism>
<dbReference type="InterPro" id="IPR016163">
    <property type="entry name" value="Ald_DH_C"/>
</dbReference>
<keyword evidence="7" id="KW-1185">Reference proteome</keyword>
<keyword evidence="2 4" id="KW-0560">Oxidoreductase</keyword>
<dbReference type="PANTHER" id="PTHR42804">
    <property type="entry name" value="ALDEHYDE DEHYDROGENASE"/>
    <property type="match status" value="1"/>
</dbReference>
<comment type="similarity">
    <text evidence="1 4">Belongs to the aldehyde dehydrogenase family.</text>
</comment>
<evidence type="ECO:0000256" key="4">
    <source>
        <dbReference type="RuleBase" id="RU003345"/>
    </source>
</evidence>
<proteinExistence type="inferred from homology"/>
<dbReference type="KEGG" id="many:MANY_24610"/>
<dbReference type="InterPro" id="IPR016162">
    <property type="entry name" value="Ald_DH_N"/>
</dbReference>
<name>A0A6N4WAQ1_9MYCO</name>
<dbReference type="RefSeq" id="WP_246224290.1">
    <property type="nucleotide sequence ID" value="NZ_AP022620.1"/>
</dbReference>
<dbReference type="SUPFAM" id="SSF53720">
    <property type="entry name" value="ALDH-like"/>
    <property type="match status" value="1"/>
</dbReference>
<dbReference type="Pfam" id="PF00171">
    <property type="entry name" value="Aldedh"/>
    <property type="match status" value="1"/>
</dbReference>